<sequence length="155" mass="15877">MKRRPLLVVAGWLVVALVATGAGVVVTTFLGESVTGAGRVMSSADVRRALEVTPPPGTAVPAPTIPSPAAGTPAPRTDPDAGRAFRGRGGVVVARCSGGLVTLLTWTPSPGYAVKDAESGPRDKARVRFEAGDDEETEIEVRCSGGRPTASVEDD</sequence>
<accession>A0A7W7DHD7</accession>
<keyword evidence="3" id="KW-1185">Reference proteome</keyword>
<feature type="compositionally biased region" description="Pro residues" evidence="1">
    <location>
        <begin position="53"/>
        <end position="66"/>
    </location>
</feature>
<evidence type="ECO:0000313" key="3">
    <source>
        <dbReference type="Proteomes" id="UP000542210"/>
    </source>
</evidence>
<evidence type="ECO:0000313" key="2">
    <source>
        <dbReference type="EMBL" id="MBB4705363.1"/>
    </source>
</evidence>
<evidence type="ECO:0008006" key="4">
    <source>
        <dbReference type="Google" id="ProtNLM"/>
    </source>
</evidence>
<evidence type="ECO:0000256" key="1">
    <source>
        <dbReference type="SAM" id="MobiDB-lite"/>
    </source>
</evidence>
<dbReference type="Proteomes" id="UP000542210">
    <property type="component" value="Unassembled WGS sequence"/>
</dbReference>
<dbReference type="RefSeq" id="WP_184886998.1">
    <property type="nucleotide sequence ID" value="NZ_BOOV01000020.1"/>
</dbReference>
<dbReference type="AlphaFoldDB" id="A0A7W7DHD7"/>
<dbReference type="EMBL" id="JACHND010000001">
    <property type="protein sequence ID" value="MBB4705363.1"/>
    <property type="molecule type" value="Genomic_DNA"/>
</dbReference>
<protein>
    <recommendedName>
        <fullName evidence="4">Septum formation initiator</fullName>
    </recommendedName>
</protein>
<proteinExistence type="predicted"/>
<feature type="region of interest" description="Disordered" evidence="1">
    <location>
        <begin position="131"/>
        <end position="155"/>
    </location>
</feature>
<name>A0A7W7DHD7_9ACTN</name>
<feature type="region of interest" description="Disordered" evidence="1">
    <location>
        <begin position="52"/>
        <end position="83"/>
    </location>
</feature>
<gene>
    <name evidence="2" type="ORF">BJ982_006907</name>
</gene>
<organism evidence="2 3">
    <name type="scientific">Sphaerisporangium siamense</name>
    <dbReference type="NCBI Taxonomy" id="795645"/>
    <lineage>
        <taxon>Bacteria</taxon>
        <taxon>Bacillati</taxon>
        <taxon>Actinomycetota</taxon>
        <taxon>Actinomycetes</taxon>
        <taxon>Streptosporangiales</taxon>
        <taxon>Streptosporangiaceae</taxon>
        <taxon>Sphaerisporangium</taxon>
    </lineage>
</organism>
<comment type="caution">
    <text evidence="2">The sequence shown here is derived from an EMBL/GenBank/DDBJ whole genome shotgun (WGS) entry which is preliminary data.</text>
</comment>
<reference evidence="2 3" key="1">
    <citation type="submission" date="2020-08" db="EMBL/GenBank/DDBJ databases">
        <title>Sequencing the genomes of 1000 actinobacteria strains.</title>
        <authorList>
            <person name="Klenk H.-P."/>
        </authorList>
    </citation>
    <scope>NUCLEOTIDE SEQUENCE [LARGE SCALE GENOMIC DNA]</scope>
    <source>
        <strain evidence="2 3">DSM 45784</strain>
    </source>
</reference>